<reference evidence="2 3" key="1">
    <citation type="submission" date="2014-07" db="EMBL/GenBank/DDBJ databases">
        <title>Draft genome sequence of Thalassospira tepidiphila 1-1B.</title>
        <authorList>
            <person name="Lai Q."/>
            <person name="Shao Z."/>
        </authorList>
    </citation>
    <scope>NUCLEOTIDE SEQUENCE [LARGE SCALE GENOMIC DNA]</scope>
    <source>
        <strain evidence="2 3">MCCC 1A03514</strain>
    </source>
</reference>
<dbReference type="Gene3D" id="3.40.50.150">
    <property type="entry name" value="Vaccinia Virus protein VP39"/>
    <property type="match status" value="1"/>
</dbReference>
<protein>
    <recommendedName>
        <fullName evidence="1">Methyltransferase domain-containing protein</fullName>
    </recommendedName>
</protein>
<organism evidence="2 3">
    <name type="scientific">Thalassospira tepidiphila MCCC 1A03514</name>
    <dbReference type="NCBI Taxonomy" id="1177930"/>
    <lineage>
        <taxon>Bacteria</taxon>
        <taxon>Pseudomonadati</taxon>
        <taxon>Pseudomonadota</taxon>
        <taxon>Alphaproteobacteria</taxon>
        <taxon>Rhodospirillales</taxon>
        <taxon>Thalassospiraceae</taxon>
        <taxon>Thalassospira</taxon>
    </lineage>
</organism>
<comment type="caution">
    <text evidence="2">The sequence shown here is derived from an EMBL/GenBank/DDBJ whole genome shotgun (WGS) entry which is preliminary data.</text>
</comment>
<dbReference type="CDD" id="cd02440">
    <property type="entry name" value="AdoMet_MTases"/>
    <property type="match status" value="1"/>
</dbReference>
<sequence>MQSKWSGSGRRIADDDIYINEDRREKPKDIFVHIGNILEEKGAKNGGSCIDIGCATGDLLHYLSFRFPKLKLSGFDVSQKMLELARKRLPSVEFIQGDISVPTLSPTSKFDFSIMSGVLNCFDDTEPVLSNLVNLTLPNGRIVVLDMINDHPVDVIMRHRRVIEGSDTEGEWEIGWNYVSRATIKKILDTKSNDIDKYQMLPFAMSQSLIQREDPMRTWTIETKKNPRQLVNGAQQLVQLQFLIIDLKS</sequence>
<dbReference type="PANTHER" id="PTHR43861">
    <property type="entry name" value="TRANS-ACONITATE 2-METHYLTRANSFERASE-RELATED"/>
    <property type="match status" value="1"/>
</dbReference>
<evidence type="ECO:0000313" key="2">
    <source>
        <dbReference type="EMBL" id="OAZ08484.1"/>
    </source>
</evidence>
<proteinExistence type="predicted"/>
<dbReference type="PANTHER" id="PTHR43861:SF1">
    <property type="entry name" value="TRANS-ACONITATE 2-METHYLTRANSFERASE"/>
    <property type="match status" value="1"/>
</dbReference>
<evidence type="ECO:0000259" key="1">
    <source>
        <dbReference type="Pfam" id="PF13847"/>
    </source>
</evidence>
<name>A0A853KWP1_9PROT</name>
<dbReference type="Pfam" id="PF13847">
    <property type="entry name" value="Methyltransf_31"/>
    <property type="match status" value="1"/>
</dbReference>
<dbReference type="RefSeq" id="WP_064782078.1">
    <property type="nucleotide sequence ID" value="NZ_JPVZ01000009.1"/>
</dbReference>
<dbReference type="EMBL" id="JPVZ01000009">
    <property type="protein sequence ID" value="OAZ08484.1"/>
    <property type="molecule type" value="Genomic_DNA"/>
</dbReference>
<dbReference type="InterPro" id="IPR025714">
    <property type="entry name" value="Methyltranfer_dom"/>
</dbReference>
<dbReference type="Proteomes" id="UP000094009">
    <property type="component" value="Unassembled WGS sequence"/>
</dbReference>
<feature type="domain" description="Methyltransferase" evidence="1">
    <location>
        <begin position="44"/>
        <end position="148"/>
    </location>
</feature>
<dbReference type="InterPro" id="IPR029063">
    <property type="entry name" value="SAM-dependent_MTases_sf"/>
</dbReference>
<evidence type="ECO:0000313" key="3">
    <source>
        <dbReference type="Proteomes" id="UP000094009"/>
    </source>
</evidence>
<accession>A0A853KWP1</accession>
<dbReference type="SUPFAM" id="SSF53335">
    <property type="entry name" value="S-adenosyl-L-methionine-dependent methyltransferases"/>
    <property type="match status" value="1"/>
</dbReference>
<gene>
    <name evidence="2" type="ORF">TH4_17735</name>
</gene>
<dbReference type="AlphaFoldDB" id="A0A853KWP1"/>